<dbReference type="GO" id="GO:0009236">
    <property type="term" value="P:cobalamin biosynthetic process"/>
    <property type="evidence" value="ECO:0007669"/>
    <property type="project" value="UniProtKB-UniRule"/>
</dbReference>
<keyword evidence="8 15" id="KW-0547">Nucleotide-binding</keyword>
<dbReference type="InterPro" id="IPR036451">
    <property type="entry name" value="CblAdoTrfase-like_sf"/>
</dbReference>
<keyword evidence="9 15" id="KW-0067">ATP-binding</keyword>
<dbReference type="Pfam" id="PF01923">
    <property type="entry name" value="Cob_adeno_trans"/>
    <property type="match status" value="1"/>
</dbReference>
<comment type="catalytic activity">
    <reaction evidence="14 15">
        <text>2 cob(II)alamin + reduced [electron-transfer flavoprotein] + 2 ATP = 2 adenosylcob(III)alamin + 2 triphosphate + oxidized [electron-transfer flavoprotein] + 3 H(+)</text>
        <dbReference type="Rhea" id="RHEA:28671"/>
        <dbReference type="Rhea" id="RHEA-COMP:10685"/>
        <dbReference type="Rhea" id="RHEA-COMP:10686"/>
        <dbReference type="ChEBI" id="CHEBI:15378"/>
        <dbReference type="ChEBI" id="CHEBI:16304"/>
        <dbReference type="ChEBI" id="CHEBI:18036"/>
        <dbReference type="ChEBI" id="CHEBI:18408"/>
        <dbReference type="ChEBI" id="CHEBI:30616"/>
        <dbReference type="ChEBI" id="CHEBI:57692"/>
        <dbReference type="ChEBI" id="CHEBI:58307"/>
        <dbReference type="EC" id="2.5.1.17"/>
    </reaction>
</comment>
<evidence type="ECO:0000313" key="17">
    <source>
        <dbReference type="EMBL" id="SEQ00085.1"/>
    </source>
</evidence>
<comment type="subunit">
    <text evidence="3">Homotrimer.</text>
</comment>
<keyword evidence="6 15" id="KW-0169">Cobalamin biosynthesis</keyword>
<evidence type="ECO:0000256" key="12">
    <source>
        <dbReference type="ARBA" id="ARBA00033354"/>
    </source>
</evidence>
<dbReference type="InterPro" id="IPR029499">
    <property type="entry name" value="PduO-typ"/>
</dbReference>
<keyword evidence="18" id="KW-1185">Reference proteome</keyword>
<dbReference type="PANTHER" id="PTHR12213">
    <property type="entry name" value="CORRINOID ADENOSYLTRANSFERASE"/>
    <property type="match status" value="1"/>
</dbReference>
<dbReference type="InterPro" id="IPR016030">
    <property type="entry name" value="CblAdoTrfase-like"/>
</dbReference>
<evidence type="ECO:0000256" key="9">
    <source>
        <dbReference type="ARBA" id="ARBA00022840"/>
    </source>
</evidence>
<dbReference type="GO" id="GO:0005524">
    <property type="term" value="F:ATP binding"/>
    <property type="evidence" value="ECO:0007669"/>
    <property type="project" value="UniProtKB-UniRule"/>
</dbReference>
<dbReference type="FunFam" id="1.20.1200.10:FF:000001">
    <property type="entry name" value="Cob(I)yrinic acid a,c-diamide adenosyltransferase"/>
    <property type="match status" value="1"/>
</dbReference>
<evidence type="ECO:0000256" key="3">
    <source>
        <dbReference type="ARBA" id="ARBA00011233"/>
    </source>
</evidence>
<organism evidence="17 18">
    <name type="scientific">Ignavigranum ruoffiae</name>
    <dbReference type="NCBI Taxonomy" id="89093"/>
    <lineage>
        <taxon>Bacteria</taxon>
        <taxon>Bacillati</taxon>
        <taxon>Bacillota</taxon>
        <taxon>Bacilli</taxon>
        <taxon>Lactobacillales</taxon>
        <taxon>Aerococcaceae</taxon>
        <taxon>Ignavigranum</taxon>
    </lineage>
</organism>
<keyword evidence="7 15" id="KW-0808">Transferase</keyword>
<evidence type="ECO:0000256" key="5">
    <source>
        <dbReference type="ARBA" id="ARBA00020963"/>
    </source>
</evidence>
<dbReference type="AlphaFoldDB" id="A0A1H9CFV4"/>
<evidence type="ECO:0000256" key="10">
    <source>
        <dbReference type="ARBA" id="ARBA00031529"/>
    </source>
</evidence>
<protein>
    <recommendedName>
        <fullName evidence="5 15">Corrinoid adenosyltransferase</fullName>
        <ecNumber evidence="4 15">2.5.1.17</ecNumber>
    </recommendedName>
    <alternativeName>
        <fullName evidence="10 15">Cob(II)alamin adenosyltransferase</fullName>
    </alternativeName>
    <alternativeName>
        <fullName evidence="12 15">Cob(II)yrinic acid a,c-diamide adenosyltransferase</fullName>
    </alternativeName>
    <alternativeName>
        <fullName evidence="11 15">Cobinamide/cobalamin adenosyltransferase</fullName>
    </alternativeName>
</protein>
<dbReference type="GO" id="GO:0008817">
    <property type="term" value="F:corrinoid adenosyltransferase activity"/>
    <property type="evidence" value="ECO:0007669"/>
    <property type="project" value="UniProtKB-UniRule"/>
</dbReference>
<dbReference type="NCBIfam" id="TIGR00636">
    <property type="entry name" value="PduO_Nterm"/>
    <property type="match status" value="1"/>
</dbReference>
<evidence type="ECO:0000256" key="13">
    <source>
        <dbReference type="ARBA" id="ARBA00048555"/>
    </source>
</evidence>
<proteinExistence type="inferred from homology"/>
<reference evidence="17 18" key="1">
    <citation type="submission" date="2016-10" db="EMBL/GenBank/DDBJ databases">
        <authorList>
            <person name="de Groot N.N."/>
        </authorList>
    </citation>
    <scope>NUCLEOTIDE SEQUENCE [LARGE SCALE GENOMIC DNA]</scope>
    <source>
        <strain evidence="17 18">DSM 15695</strain>
    </source>
</reference>
<comment type="catalytic activity">
    <reaction evidence="13 15">
        <text>2 cob(II)yrinate a,c diamide + reduced [electron-transfer flavoprotein] + 2 ATP = 2 adenosylcob(III)yrinate a,c-diamide + 2 triphosphate + oxidized [electron-transfer flavoprotein] + 3 H(+)</text>
        <dbReference type="Rhea" id="RHEA:11528"/>
        <dbReference type="Rhea" id="RHEA-COMP:10685"/>
        <dbReference type="Rhea" id="RHEA-COMP:10686"/>
        <dbReference type="ChEBI" id="CHEBI:15378"/>
        <dbReference type="ChEBI" id="CHEBI:18036"/>
        <dbReference type="ChEBI" id="CHEBI:30616"/>
        <dbReference type="ChEBI" id="CHEBI:57692"/>
        <dbReference type="ChEBI" id="CHEBI:58307"/>
        <dbReference type="ChEBI" id="CHEBI:58503"/>
        <dbReference type="ChEBI" id="CHEBI:58537"/>
        <dbReference type="EC" id="2.5.1.17"/>
    </reaction>
</comment>
<dbReference type="Gene3D" id="1.20.1200.10">
    <property type="entry name" value="Cobalamin adenosyltransferase-like"/>
    <property type="match status" value="1"/>
</dbReference>
<evidence type="ECO:0000259" key="16">
    <source>
        <dbReference type="Pfam" id="PF01923"/>
    </source>
</evidence>
<dbReference type="UniPathway" id="UPA00148">
    <property type="reaction ID" value="UER00233"/>
</dbReference>
<evidence type="ECO:0000256" key="14">
    <source>
        <dbReference type="ARBA" id="ARBA00048692"/>
    </source>
</evidence>
<evidence type="ECO:0000256" key="1">
    <source>
        <dbReference type="ARBA" id="ARBA00005121"/>
    </source>
</evidence>
<sequence length="203" mass="23793">MSYYTRTGDYGQTRIIGGHVYDKSHIRIDSYGKVDSLNALLGYTISQLQSGKLKHYVPELVQIQQDLFDCGNDLAQINHERDYHIQEDHWQKLEKMIDSYTEILPPLEKFILPGGSPEASLIHLCRTMTRDVERKIVTLFQIKDSSINNQEVLRYINRLSDYFFVLGRLINYELNCKDIHYYNSKPVFRNGILKNKRNTENKS</sequence>
<dbReference type="OrthoDB" id="9778896at2"/>
<dbReference type="RefSeq" id="WP_092571119.1">
    <property type="nucleotide sequence ID" value="NZ_FOEN01000004.1"/>
</dbReference>
<dbReference type="EC" id="2.5.1.17" evidence="4 15"/>
<evidence type="ECO:0000256" key="11">
    <source>
        <dbReference type="ARBA" id="ARBA00033334"/>
    </source>
</evidence>
<evidence type="ECO:0000256" key="8">
    <source>
        <dbReference type="ARBA" id="ARBA00022741"/>
    </source>
</evidence>
<comment type="similarity">
    <text evidence="2 15">Belongs to the Cob(I)alamin adenosyltransferase family.</text>
</comment>
<gene>
    <name evidence="17" type="ORF">SAMN04488558_10423</name>
</gene>
<dbReference type="STRING" id="89093.SAMN04488558_10423"/>
<comment type="pathway">
    <text evidence="1 15">Cofactor biosynthesis; adenosylcobalamin biosynthesis; adenosylcobalamin from cob(II)yrinate a,c-diamide: step 2/7.</text>
</comment>
<evidence type="ECO:0000256" key="15">
    <source>
        <dbReference type="RuleBase" id="RU366026"/>
    </source>
</evidence>
<evidence type="ECO:0000313" key="18">
    <source>
        <dbReference type="Proteomes" id="UP000198833"/>
    </source>
</evidence>
<dbReference type="EMBL" id="FOEN01000004">
    <property type="protein sequence ID" value="SEQ00085.1"/>
    <property type="molecule type" value="Genomic_DNA"/>
</dbReference>
<evidence type="ECO:0000256" key="7">
    <source>
        <dbReference type="ARBA" id="ARBA00022679"/>
    </source>
</evidence>
<accession>A0A1H9CFV4</accession>
<name>A0A1H9CFV4_9LACT</name>
<dbReference type="PANTHER" id="PTHR12213:SF0">
    <property type="entry name" value="CORRINOID ADENOSYLTRANSFERASE MMAB"/>
    <property type="match status" value="1"/>
</dbReference>
<feature type="domain" description="Cobalamin adenosyltransferase-like" evidence="16">
    <location>
        <begin position="4"/>
        <end position="169"/>
    </location>
</feature>
<dbReference type="SUPFAM" id="SSF89028">
    <property type="entry name" value="Cobalamin adenosyltransferase-like"/>
    <property type="match status" value="1"/>
</dbReference>
<dbReference type="Proteomes" id="UP000198833">
    <property type="component" value="Unassembled WGS sequence"/>
</dbReference>
<evidence type="ECO:0000256" key="2">
    <source>
        <dbReference type="ARBA" id="ARBA00007487"/>
    </source>
</evidence>
<evidence type="ECO:0000256" key="4">
    <source>
        <dbReference type="ARBA" id="ARBA00012454"/>
    </source>
</evidence>
<evidence type="ECO:0000256" key="6">
    <source>
        <dbReference type="ARBA" id="ARBA00022573"/>
    </source>
</evidence>